<dbReference type="EMBL" id="CP007637">
    <property type="protein sequence ID" value="AIB35870.1"/>
    <property type="molecule type" value="Genomic_DNA"/>
</dbReference>
<evidence type="ECO:0000313" key="1">
    <source>
        <dbReference type="EMBL" id="AIB35870.1"/>
    </source>
</evidence>
<proteinExistence type="predicted"/>
<reference evidence="1 2" key="1">
    <citation type="submission" date="2014-05" db="EMBL/GenBank/DDBJ databases">
        <title>Pseudomonas simiae WCS417.</title>
        <authorList>
            <person name="Berendsen R.L."/>
        </authorList>
    </citation>
    <scope>NUCLEOTIDE SEQUENCE [LARGE SCALE GENOMIC DNA]</scope>
    <source>
        <strain evidence="1 2">WCS417</strain>
    </source>
</reference>
<organism evidence="1 2">
    <name type="scientific">Pseudomonas simiae</name>
    <dbReference type="NCBI Taxonomy" id="321846"/>
    <lineage>
        <taxon>Bacteria</taxon>
        <taxon>Pseudomonadati</taxon>
        <taxon>Pseudomonadota</taxon>
        <taxon>Gammaproteobacteria</taxon>
        <taxon>Pseudomonadales</taxon>
        <taxon>Pseudomonadaceae</taxon>
        <taxon>Pseudomonas</taxon>
    </lineage>
</organism>
<gene>
    <name evidence="1" type="ORF">PS417_09865</name>
</gene>
<dbReference type="Proteomes" id="UP000027308">
    <property type="component" value="Chromosome"/>
</dbReference>
<dbReference type="AlphaFoldDB" id="A0A1N7TWE2"/>
<accession>A0A1N7TWE2</accession>
<sequence length="85" mass="10190">MLTMSVFDIIKIQLIMRFEGAIFQIARCDFFPTTKNKQSIHNLRQIEDMTCRATCKTSWARKFFKSPKAYLRLIRTRMLIIHFTQ</sequence>
<name>A0A1N7TWE2_9PSED</name>
<evidence type="ECO:0000313" key="2">
    <source>
        <dbReference type="Proteomes" id="UP000027308"/>
    </source>
</evidence>
<protein>
    <submittedName>
        <fullName evidence="1">Uncharacterized protein</fullName>
    </submittedName>
</protein>